<evidence type="ECO:0000313" key="2">
    <source>
        <dbReference type="EMBL" id="QHU11450.1"/>
    </source>
</evidence>
<keyword evidence="1" id="KW-0472">Membrane</keyword>
<evidence type="ECO:0000256" key="1">
    <source>
        <dbReference type="SAM" id="Phobius"/>
    </source>
</evidence>
<feature type="transmembrane region" description="Helical" evidence="1">
    <location>
        <begin position="6"/>
        <end position="22"/>
    </location>
</feature>
<dbReference type="AlphaFoldDB" id="A0A6C0K3S3"/>
<protein>
    <submittedName>
        <fullName evidence="2">Uncharacterized protein</fullName>
    </submittedName>
</protein>
<sequence>MIWELIQLTLLIIILVFVILIWQKPNSEGFENCFGMQYYGDPFLQNKNNQICAEGTTNPLYVEGGCAVYDPQKLSNQYADGKFRAAV</sequence>
<proteinExistence type="predicted"/>
<reference evidence="2" key="1">
    <citation type="journal article" date="2020" name="Nature">
        <title>Giant virus diversity and host interactions through global metagenomics.</title>
        <authorList>
            <person name="Schulz F."/>
            <person name="Roux S."/>
            <person name="Paez-Espino D."/>
            <person name="Jungbluth S."/>
            <person name="Walsh D.A."/>
            <person name="Denef V.J."/>
            <person name="McMahon K.D."/>
            <person name="Konstantinidis K.T."/>
            <person name="Eloe-Fadrosh E.A."/>
            <person name="Kyrpides N.C."/>
            <person name="Woyke T."/>
        </authorList>
    </citation>
    <scope>NUCLEOTIDE SEQUENCE</scope>
    <source>
        <strain evidence="2">GVMAG-S-1101169-75</strain>
    </source>
</reference>
<accession>A0A6C0K3S3</accession>
<keyword evidence="1" id="KW-1133">Transmembrane helix</keyword>
<name>A0A6C0K3S3_9ZZZZ</name>
<dbReference type="EMBL" id="MN740785">
    <property type="protein sequence ID" value="QHU11450.1"/>
    <property type="molecule type" value="Genomic_DNA"/>
</dbReference>
<organism evidence="2">
    <name type="scientific">viral metagenome</name>
    <dbReference type="NCBI Taxonomy" id="1070528"/>
    <lineage>
        <taxon>unclassified sequences</taxon>
        <taxon>metagenomes</taxon>
        <taxon>organismal metagenomes</taxon>
    </lineage>
</organism>
<keyword evidence="1" id="KW-0812">Transmembrane</keyword>